<evidence type="ECO:0000313" key="2">
    <source>
        <dbReference type="Proteomes" id="UP001497535"/>
    </source>
</evidence>
<name>A0ACB0Z0J0_MELEN</name>
<comment type="caution">
    <text evidence="1">The sequence shown here is derived from an EMBL/GenBank/DDBJ whole genome shotgun (WGS) entry which is preliminary data.</text>
</comment>
<reference evidence="1" key="1">
    <citation type="submission" date="2023-11" db="EMBL/GenBank/DDBJ databases">
        <authorList>
            <person name="Poullet M."/>
        </authorList>
    </citation>
    <scope>NUCLEOTIDE SEQUENCE</scope>
    <source>
        <strain evidence="1">E1834</strain>
    </source>
</reference>
<accession>A0ACB0Z0J0</accession>
<sequence>MDNLNNIPCTNCHGLGHTVNECIWPKNCWKKPAYGINAAALPPKTSTLSNTKEFFGSVTPFAENNNNTVRKRTEKTLFKIATCEVVNIEEMNIQVKPRNFFI</sequence>
<organism evidence="1 2">
    <name type="scientific">Meloidogyne enterolobii</name>
    <name type="common">Root-knot nematode worm</name>
    <name type="synonym">Meloidogyne mayaguensis</name>
    <dbReference type="NCBI Taxonomy" id="390850"/>
    <lineage>
        <taxon>Eukaryota</taxon>
        <taxon>Metazoa</taxon>
        <taxon>Ecdysozoa</taxon>
        <taxon>Nematoda</taxon>
        <taxon>Chromadorea</taxon>
        <taxon>Rhabditida</taxon>
        <taxon>Tylenchina</taxon>
        <taxon>Tylenchomorpha</taxon>
        <taxon>Tylenchoidea</taxon>
        <taxon>Meloidogynidae</taxon>
        <taxon>Meloidogyninae</taxon>
        <taxon>Meloidogyne</taxon>
    </lineage>
</organism>
<protein>
    <submittedName>
        <fullName evidence="1">Uncharacterized protein</fullName>
    </submittedName>
</protein>
<gene>
    <name evidence="1" type="ORF">MENTE1834_LOCUS19074</name>
</gene>
<proteinExistence type="predicted"/>
<evidence type="ECO:0000313" key="1">
    <source>
        <dbReference type="EMBL" id="CAK5072041.1"/>
    </source>
</evidence>
<keyword evidence="2" id="KW-1185">Reference proteome</keyword>
<dbReference type="Proteomes" id="UP001497535">
    <property type="component" value="Unassembled WGS sequence"/>
</dbReference>
<dbReference type="EMBL" id="CAVMJV010000022">
    <property type="protein sequence ID" value="CAK5072041.1"/>
    <property type="molecule type" value="Genomic_DNA"/>
</dbReference>